<reference evidence="2" key="1">
    <citation type="journal article" date="2015" name="Genome Announc.">
        <title>Draft genome sequence of Talaromyces cellulolyticus strain Y-94, a source of lignocellulosic biomass-degrading enzymes.</title>
        <authorList>
            <person name="Fujii T."/>
            <person name="Koike H."/>
            <person name="Sawayama S."/>
            <person name="Yano S."/>
            <person name="Inoue H."/>
        </authorList>
    </citation>
    <scope>NUCLEOTIDE SEQUENCE [LARGE SCALE GENOMIC DNA]</scope>
    <source>
        <strain evidence="2">Y-94</strain>
    </source>
</reference>
<dbReference type="Gene3D" id="3.80.10.10">
    <property type="entry name" value="Ribonuclease Inhibitor"/>
    <property type="match status" value="1"/>
</dbReference>
<dbReference type="InterPro" id="IPR032675">
    <property type="entry name" value="LRR_dom_sf"/>
</dbReference>
<name>A0A0B8N388_TALPI</name>
<sequence>MDRLPTELIDRIVYDVESFSDYNGSHICSLRELDNWPASHNISRQAQRALAVLRLVDKAFCRSASRALFRYITIRRDLGPTFLPWFEALASSEYALYVRCITFELRPMSRERLRYVQLPEEVANRLPSLLPKFENLKSIHIWPFGGDRQEKTITMVAPILNSIANLPLHNLTELGLMVGGTPYLHDLFGELNHDTPVTQLAQRIQNLHVIGDLNNMTGLNVLLKSTPNLCSLTIEGSWLTTKRLVHRKITFGQTTPPLRFLDLAEIKISSNHLLALLEECKGSLRFLSLKAIELTAGSWMHILSQINKNLNLYMFLLTYDEPEEKEEEHWDLKEKLGLFHWLDEFKITWCVHGDIQRQVSANRLVAGLGPLSNAMMDEYLSRPSLKSAMLEKDYQLLMSRSWDFEKHQNQW</sequence>
<organism evidence="1 2">
    <name type="scientific">Talaromyces pinophilus</name>
    <name type="common">Penicillium pinophilum</name>
    <dbReference type="NCBI Taxonomy" id="128442"/>
    <lineage>
        <taxon>Eukaryota</taxon>
        <taxon>Fungi</taxon>
        <taxon>Dikarya</taxon>
        <taxon>Ascomycota</taxon>
        <taxon>Pezizomycotina</taxon>
        <taxon>Eurotiomycetes</taxon>
        <taxon>Eurotiomycetidae</taxon>
        <taxon>Eurotiales</taxon>
        <taxon>Trichocomaceae</taxon>
        <taxon>Talaromyces</taxon>
        <taxon>Talaromyces sect. Talaromyces</taxon>
    </lineage>
</organism>
<protein>
    <submittedName>
        <fullName evidence="1">Uncharacterized protein</fullName>
    </submittedName>
</protein>
<evidence type="ECO:0000313" key="1">
    <source>
        <dbReference type="EMBL" id="GAM33321.1"/>
    </source>
</evidence>
<evidence type="ECO:0000313" key="2">
    <source>
        <dbReference type="Proteomes" id="UP000053095"/>
    </source>
</evidence>
<dbReference type="SUPFAM" id="SSF52047">
    <property type="entry name" value="RNI-like"/>
    <property type="match status" value="1"/>
</dbReference>
<keyword evidence="2" id="KW-1185">Reference proteome</keyword>
<dbReference type="EMBL" id="DF933800">
    <property type="protein sequence ID" value="GAM33321.1"/>
    <property type="molecule type" value="Genomic_DNA"/>
</dbReference>
<proteinExistence type="predicted"/>
<dbReference type="AlphaFoldDB" id="A0A0B8N388"/>
<accession>A0A0B8N388</accession>
<dbReference type="Proteomes" id="UP000053095">
    <property type="component" value="Unassembled WGS sequence"/>
</dbReference>
<gene>
    <name evidence="1" type="ORF">TCE0_004f00136</name>
</gene>